<evidence type="ECO:0000256" key="7">
    <source>
        <dbReference type="SAM" id="Phobius"/>
    </source>
</evidence>
<feature type="domain" description="ABC transmembrane type-1" evidence="9">
    <location>
        <begin position="26"/>
        <end position="272"/>
    </location>
</feature>
<keyword evidence="11" id="KW-1185">Reference proteome</keyword>
<dbReference type="PROSITE" id="PS50929">
    <property type="entry name" value="ABC_TM1F"/>
    <property type="match status" value="1"/>
</dbReference>
<dbReference type="PANTHER" id="PTHR24221:SF654">
    <property type="entry name" value="ATP-BINDING CASSETTE SUB-FAMILY B MEMBER 6"/>
    <property type="match status" value="1"/>
</dbReference>
<dbReference type="AlphaFoldDB" id="A0A2T0T6M4"/>
<dbReference type="GO" id="GO:0016887">
    <property type="term" value="F:ATP hydrolysis activity"/>
    <property type="evidence" value="ECO:0007669"/>
    <property type="project" value="InterPro"/>
</dbReference>
<keyword evidence="2 7" id="KW-0812">Transmembrane</keyword>
<dbReference type="InterPro" id="IPR003439">
    <property type="entry name" value="ABC_transporter-like_ATP-bd"/>
</dbReference>
<dbReference type="SMART" id="SM00382">
    <property type="entry name" value="AAA"/>
    <property type="match status" value="1"/>
</dbReference>
<feature type="transmembrane region" description="Helical" evidence="7">
    <location>
        <begin position="163"/>
        <end position="184"/>
    </location>
</feature>
<evidence type="ECO:0000256" key="6">
    <source>
        <dbReference type="ARBA" id="ARBA00023136"/>
    </source>
</evidence>
<dbReference type="Gene3D" id="3.40.50.300">
    <property type="entry name" value="P-loop containing nucleotide triphosphate hydrolases"/>
    <property type="match status" value="1"/>
</dbReference>
<dbReference type="InterPro" id="IPR039421">
    <property type="entry name" value="Type_1_exporter"/>
</dbReference>
<keyword evidence="6 7" id="KW-0472">Membrane</keyword>
<sequence length="588" mass="62337">MFSSSGLRRSVRPLALLGLVPVRVRIIAIAMGVVESCLPPAVAFSFGSLVERSSTGGPLVVAAATLVALLAVQQLSEIAIAPIRERVAREIDGRFRRSVGALALSPVGVSHLDDPVVADLIGRATSEVNGFTPGRASAAQVVVISQVAAALGCLVLLSFRAPLAALAMLVLLVLARVSTTRVLVRLNDVVVRAGALAGRADYWRRLATGIEGAKEVRVFGLAEWVVDRWRDRHTDRVRTVSRARARALVLAWLPLAPVGAAALVGLLAVVGVAEPGPVAQHVMAVFGALGLGAVSWDVFVLAHGRAPLDAYDRLRTVLPPAPAPEPFAPPTGGPPSIRFEDVAFAYGDGDPVLSGITLDVAPGEVVAVVGVNGAGKSTCVKLLQRLYEPDRGRITVDGVDLRDLDARAWRDRIAFVGQDFARLDLSLRDNVTLGAPERRHDDELFEAVAAEFDLADLVPADTGWDTPLSRGRTGGTDLSGGQWQRVALARALFAVRAGRQVLVLDEPTAHLDADAEFAVFHQVVTAMRGASIILVSHRLATVRFADRIAVFRDGVVSELGSHSDLIASPADYARMFDVQASPFAEDLS</sequence>
<dbReference type="PROSITE" id="PS00211">
    <property type="entry name" value="ABC_TRANSPORTER_1"/>
    <property type="match status" value="1"/>
</dbReference>
<evidence type="ECO:0000313" key="10">
    <source>
        <dbReference type="EMBL" id="PRY41285.1"/>
    </source>
</evidence>
<accession>A0A2T0T6M4</accession>
<feature type="domain" description="ABC transporter" evidence="8">
    <location>
        <begin position="337"/>
        <end position="578"/>
    </location>
</feature>
<organism evidence="10 11">
    <name type="scientific">Umezawaea tangerina</name>
    <dbReference type="NCBI Taxonomy" id="84725"/>
    <lineage>
        <taxon>Bacteria</taxon>
        <taxon>Bacillati</taxon>
        <taxon>Actinomycetota</taxon>
        <taxon>Actinomycetes</taxon>
        <taxon>Pseudonocardiales</taxon>
        <taxon>Pseudonocardiaceae</taxon>
        <taxon>Umezawaea</taxon>
    </lineage>
</organism>
<dbReference type="SUPFAM" id="SSF52540">
    <property type="entry name" value="P-loop containing nucleoside triphosphate hydrolases"/>
    <property type="match status" value="1"/>
</dbReference>
<proteinExistence type="predicted"/>
<dbReference type="InterPro" id="IPR017871">
    <property type="entry name" value="ABC_transporter-like_CS"/>
</dbReference>
<evidence type="ECO:0000256" key="5">
    <source>
        <dbReference type="ARBA" id="ARBA00022989"/>
    </source>
</evidence>
<dbReference type="GO" id="GO:0140359">
    <property type="term" value="F:ABC-type transporter activity"/>
    <property type="evidence" value="ECO:0007669"/>
    <property type="project" value="InterPro"/>
</dbReference>
<feature type="transmembrane region" description="Helical" evidence="7">
    <location>
        <begin position="282"/>
        <end position="302"/>
    </location>
</feature>
<evidence type="ECO:0000256" key="2">
    <source>
        <dbReference type="ARBA" id="ARBA00022692"/>
    </source>
</evidence>
<dbReference type="PANTHER" id="PTHR24221">
    <property type="entry name" value="ATP-BINDING CASSETTE SUB-FAMILY B"/>
    <property type="match status" value="1"/>
</dbReference>
<keyword evidence="5 7" id="KW-1133">Transmembrane helix</keyword>
<evidence type="ECO:0000256" key="3">
    <source>
        <dbReference type="ARBA" id="ARBA00022741"/>
    </source>
</evidence>
<feature type="transmembrane region" description="Helical" evidence="7">
    <location>
        <begin position="247"/>
        <end position="270"/>
    </location>
</feature>
<dbReference type="Gene3D" id="1.20.1560.10">
    <property type="entry name" value="ABC transporter type 1, transmembrane domain"/>
    <property type="match status" value="1"/>
</dbReference>
<evidence type="ECO:0000256" key="4">
    <source>
        <dbReference type="ARBA" id="ARBA00022840"/>
    </source>
</evidence>
<gene>
    <name evidence="10" type="ORF">CLV43_10543</name>
</gene>
<evidence type="ECO:0000256" key="1">
    <source>
        <dbReference type="ARBA" id="ARBA00004651"/>
    </source>
</evidence>
<comment type="caution">
    <text evidence="10">The sequence shown here is derived from an EMBL/GenBank/DDBJ whole genome shotgun (WGS) entry which is preliminary data.</text>
</comment>
<name>A0A2T0T6M4_9PSEU</name>
<dbReference type="InterPro" id="IPR003593">
    <property type="entry name" value="AAA+_ATPase"/>
</dbReference>
<dbReference type="InterPro" id="IPR011527">
    <property type="entry name" value="ABC1_TM_dom"/>
</dbReference>
<protein>
    <submittedName>
        <fullName evidence="10">ATP-binding cassette subfamily B protein</fullName>
    </submittedName>
</protein>
<keyword evidence="4 10" id="KW-0067">ATP-binding</keyword>
<reference evidence="10 11" key="1">
    <citation type="submission" date="2018-03" db="EMBL/GenBank/DDBJ databases">
        <title>Genomic Encyclopedia of Archaeal and Bacterial Type Strains, Phase II (KMG-II): from individual species to whole genera.</title>
        <authorList>
            <person name="Goeker M."/>
        </authorList>
    </citation>
    <scope>NUCLEOTIDE SEQUENCE [LARGE SCALE GENOMIC DNA]</scope>
    <source>
        <strain evidence="10 11">DSM 44720</strain>
    </source>
</reference>
<dbReference type="GO" id="GO:0034040">
    <property type="term" value="F:ATPase-coupled lipid transmembrane transporter activity"/>
    <property type="evidence" value="ECO:0007669"/>
    <property type="project" value="TreeGrafter"/>
</dbReference>
<dbReference type="SUPFAM" id="SSF90123">
    <property type="entry name" value="ABC transporter transmembrane region"/>
    <property type="match status" value="1"/>
</dbReference>
<dbReference type="GO" id="GO:0005524">
    <property type="term" value="F:ATP binding"/>
    <property type="evidence" value="ECO:0007669"/>
    <property type="project" value="UniProtKB-KW"/>
</dbReference>
<evidence type="ECO:0000313" key="11">
    <source>
        <dbReference type="Proteomes" id="UP000239494"/>
    </source>
</evidence>
<dbReference type="EMBL" id="PVTF01000005">
    <property type="protein sequence ID" value="PRY41285.1"/>
    <property type="molecule type" value="Genomic_DNA"/>
</dbReference>
<dbReference type="Proteomes" id="UP000239494">
    <property type="component" value="Unassembled WGS sequence"/>
</dbReference>
<dbReference type="InterPro" id="IPR036640">
    <property type="entry name" value="ABC1_TM_sf"/>
</dbReference>
<dbReference type="InterPro" id="IPR027417">
    <property type="entry name" value="P-loop_NTPase"/>
</dbReference>
<dbReference type="PROSITE" id="PS50893">
    <property type="entry name" value="ABC_TRANSPORTER_2"/>
    <property type="match status" value="1"/>
</dbReference>
<dbReference type="GO" id="GO:0005886">
    <property type="term" value="C:plasma membrane"/>
    <property type="evidence" value="ECO:0007669"/>
    <property type="project" value="UniProtKB-SubCell"/>
</dbReference>
<comment type="subcellular location">
    <subcellularLocation>
        <location evidence="1">Cell membrane</location>
        <topology evidence="1">Multi-pass membrane protein</topology>
    </subcellularLocation>
</comment>
<keyword evidence="3" id="KW-0547">Nucleotide-binding</keyword>
<evidence type="ECO:0000259" key="9">
    <source>
        <dbReference type="PROSITE" id="PS50929"/>
    </source>
</evidence>
<evidence type="ECO:0000259" key="8">
    <source>
        <dbReference type="PROSITE" id="PS50893"/>
    </source>
</evidence>
<dbReference type="Pfam" id="PF00005">
    <property type="entry name" value="ABC_tran"/>
    <property type="match status" value="1"/>
</dbReference>